<feature type="compositionally biased region" description="Polar residues" evidence="2">
    <location>
        <begin position="243"/>
        <end position="255"/>
    </location>
</feature>
<feature type="compositionally biased region" description="Acidic residues" evidence="2">
    <location>
        <begin position="263"/>
        <end position="283"/>
    </location>
</feature>
<dbReference type="AlphaFoldDB" id="A0A7R9KUZ5"/>
<organism evidence="3">
    <name type="scientific">Medioppia subpectinata</name>
    <dbReference type="NCBI Taxonomy" id="1979941"/>
    <lineage>
        <taxon>Eukaryota</taxon>
        <taxon>Metazoa</taxon>
        <taxon>Ecdysozoa</taxon>
        <taxon>Arthropoda</taxon>
        <taxon>Chelicerata</taxon>
        <taxon>Arachnida</taxon>
        <taxon>Acari</taxon>
        <taxon>Acariformes</taxon>
        <taxon>Sarcoptiformes</taxon>
        <taxon>Oribatida</taxon>
        <taxon>Brachypylina</taxon>
        <taxon>Oppioidea</taxon>
        <taxon>Oppiidae</taxon>
        <taxon>Medioppia</taxon>
    </lineage>
</organism>
<dbReference type="Gene3D" id="3.30.40.10">
    <property type="entry name" value="Zinc/RING finger domain, C3HC4 (zinc finger)"/>
    <property type="match status" value="1"/>
</dbReference>
<dbReference type="GO" id="GO:0005634">
    <property type="term" value="C:nucleus"/>
    <property type="evidence" value="ECO:0007669"/>
    <property type="project" value="UniProtKB-SubCell"/>
</dbReference>
<keyword evidence="1" id="KW-0479">Metal-binding</keyword>
<dbReference type="InterPro" id="IPR036388">
    <property type="entry name" value="WH-like_DNA-bd_sf"/>
</dbReference>
<evidence type="ECO:0000256" key="1">
    <source>
        <dbReference type="RuleBase" id="RU368018"/>
    </source>
</evidence>
<accession>A0A7R9KUZ5</accession>
<dbReference type="GO" id="GO:0000724">
    <property type="term" value="P:double-strand break repair via homologous recombination"/>
    <property type="evidence" value="ECO:0007669"/>
    <property type="project" value="TreeGrafter"/>
</dbReference>
<dbReference type="Gene3D" id="3.90.1150.220">
    <property type="match status" value="1"/>
</dbReference>
<keyword evidence="4" id="KW-1185">Reference proteome</keyword>
<comment type="catalytic activity">
    <reaction evidence="1">
        <text>S-ubiquitinyl-[E2 ubiquitin-conjugating enzyme]-L-cysteine + [acceptor protein]-L-lysine = [E2 ubiquitin-conjugating enzyme]-L-cysteine + N(6)-ubiquitinyl-[acceptor protein]-L-lysine.</text>
        <dbReference type="EC" id="2.3.2.27"/>
    </reaction>
</comment>
<comment type="subcellular location">
    <subcellularLocation>
        <location evidence="1">Nucleus</location>
    </subcellularLocation>
</comment>
<comment type="subunit">
    <text evidence="1">Component of the Smc5-Smc6 complex.</text>
</comment>
<keyword evidence="1" id="KW-0233">DNA recombination</keyword>
<dbReference type="Gene3D" id="1.10.10.10">
    <property type="entry name" value="Winged helix-like DNA-binding domain superfamily/Winged helix DNA-binding domain"/>
    <property type="match status" value="1"/>
</dbReference>
<keyword evidence="1" id="KW-0833">Ubl conjugation pathway</keyword>
<gene>
    <name evidence="3" type="ORF">OSB1V03_LOCUS10191</name>
</gene>
<evidence type="ECO:0000313" key="4">
    <source>
        <dbReference type="Proteomes" id="UP000759131"/>
    </source>
</evidence>
<dbReference type="InterPro" id="IPR013083">
    <property type="entry name" value="Znf_RING/FYVE/PHD"/>
</dbReference>
<dbReference type="EMBL" id="CAJPIZ010007297">
    <property type="protein sequence ID" value="CAG2110206.1"/>
    <property type="molecule type" value="Genomic_DNA"/>
</dbReference>
<dbReference type="InterPro" id="IPR011513">
    <property type="entry name" value="Nse1"/>
</dbReference>
<dbReference type="GO" id="GO:0030915">
    <property type="term" value="C:Smc5-Smc6 complex"/>
    <property type="evidence" value="ECO:0007669"/>
    <property type="project" value="UniProtKB-UniRule"/>
</dbReference>
<evidence type="ECO:0000256" key="2">
    <source>
        <dbReference type="SAM" id="MobiDB-lite"/>
    </source>
</evidence>
<feature type="region of interest" description="Disordered" evidence="2">
    <location>
        <begin position="231"/>
        <end position="299"/>
    </location>
</feature>
<reference evidence="3" key="1">
    <citation type="submission" date="2020-11" db="EMBL/GenBank/DDBJ databases">
        <authorList>
            <person name="Tran Van P."/>
        </authorList>
    </citation>
    <scope>NUCLEOTIDE SEQUENCE</scope>
</reference>
<proteinExistence type="inferred from homology"/>
<dbReference type="EMBL" id="OC861872">
    <property type="protein sequence ID" value="CAD7629776.1"/>
    <property type="molecule type" value="Genomic_DNA"/>
</dbReference>
<name>A0A7R9KUZ5_9ACAR</name>
<dbReference type="Pfam" id="PF07574">
    <property type="entry name" value="SMC_Nse1"/>
    <property type="match status" value="1"/>
</dbReference>
<protein>
    <recommendedName>
        <fullName evidence="1">Non-structural maintenance of chromosomes element 1 homolog</fullName>
        <ecNumber evidence="1">2.3.2.27</ecNumber>
    </recommendedName>
</protein>
<dbReference type="PANTHER" id="PTHR20973:SF0">
    <property type="entry name" value="NON-STRUCTURAL MAINTENANCE OF CHROMOSOMES ELEMENT 1 HOMOLOG"/>
    <property type="match status" value="1"/>
</dbReference>
<dbReference type="Proteomes" id="UP000759131">
    <property type="component" value="Unassembled WGS sequence"/>
</dbReference>
<dbReference type="PANTHER" id="PTHR20973">
    <property type="entry name" value="NON-SMC ELEMENT 1-RELATED"/>
    <property type="match status" value="1"/>
</dbReference>
<sequence>MSSESDNTTKYLIQSLMWRQCVSEDNLKRLVTKCKRGEEAATEASNELVAEVVTRVNRQMRAYNISVSRGPNESDGTIYYALINTADNDITRMANSWSQKELLYFRKLMAAIIENKNSCIASTKMLNIGREDDIKFSLPVSETLTNKWVEQKWFEDVSDGKIAIGIRTLLEMSVYIRERFEVQDCFRCKILCIRGLNCMSCDTKLHYHCSDVQFIPDNKCPNCAKQFASTTTQNTNQSDSDSVANDSTQGVNGSAHNHRIDDSTDEETVEDLNEAIVGDSDEEPIQRRRSGRSKRSRLS</sequence>
<keyword evidence="1" id="KW-0227">DNA damage</keyword>
<keyword evidence="1" id="KW-0539">Nucleus</keyword>
<keyword evidence="1" id="KW-0234">DNA repair</keyword>
<feature type="compositionally biased region" description="Low complexity" evidence="2">
    <location>
        <begin position="231"/>
        <end position="242"/>
    </location>
</feature>
<comment type="similarity">
    <text evidence="1">Belongs to the NSE1 family.</text>
</comment>
<keyword evidence="1" id="KW-0808">Transferase</keyword>
<dbReference type="GO" id="GO:0008270">
    <property type="term" value="F:zinc ion binding"/>
    <property type="evidence" value="ECO:0007669"/>
    <property type="project" value="UniProtKB-KW"/>
</dbReference>
<dbReference type="OrthoDB" id="185455at2759"/>
<feature type="compositionally biased region" description="Basic residues" evidence="2">
    <location>
        <begin position="287"/>
        <end position="299"/>
    </location>
</feature>
<evidence type="ECO:0000313" key="3">
    <source>
        <dbReference type="EMBL" id="CAD7629776.1"/>
    </source>
</evidence>
<dbReference type="EC" id="2.3.2.27" evidence="1"/>
<keyword evidence="1" id="KW-0862">Zinc</keyword>
<keyword evidence="1" id="KW-0863">Zinc-finger</keyword>
<dbReference type="GO" id="GO:0061630">
    <property type="term" value="F:ubiquitin protein ligase activity"/>
    <property type="evidence" value="ECO:0007669"/>
    <property type="project" value="UniProtKB-EC"/>
</dbReference>